<reference evidence="1" key="1">
    <citation type="journal article" date="2015" name="Nature">
        <title>Complex archaea that bridge the gap between prokaryotes and eukaryotes.</title>
        <authorList>
            <person name="Spang A."/>
            <person name="Saw J.H."/>
            <person name="Jorgensen S.L."/>
            <person name="Zaremba-Niedzwiedzka K."/>
            <person name="Martijn J."/>
            <person name="Lind A.E."/>
            <person name="van Eijk R."/>
            <person name="Schleper C."/>
            <person name="Guy L."/>
            <person name="Ettema T.J."/>
        </authorList>
    </citation>
    <scope>NUCLEOTIDE SEQUENCE</scope>
</reference>
<name>A0A0F9SF30_9ZZZZ</name>
<dbReference type="EMBL" id="LAZR01002027">
    <property type="protein sequence ID" value="KKN35601.1"/>
    <property type="molecule type" value="Genomic_DNA"/>
</dbReference>
<protein>
    <submittedName>
        <fullName evidence="1">Uncharacterized protein</fullName>
    </submittedName>
</protein>
<organism evidence="1">
    <name type="scientific">marine sediment metagenome</name>
    <dbReference type="NCBI Taxonomy" id="412755"/>
    <lineage>
        <taxon>unclassified sequences</taxon>
        <taxon>metagenomes</taxon>
        <taxon>ecological metagenomes</taxon>
    </lineage>
</organism>
<evidence type="ECO:0000313" key="1">
    <source>
        <dbReference type="EMBL" id="KKN35601.1"/>
    </source>
</evidence>
<sequence>MAETLEELEDQFILEKFHIIRQHGHGELRIAVVDGKMDTVWNTGSDKRDSWLGRKVLPKKA</sequence>
<gene>
    <name evidence="1" type="ORF">LCGC14_0782110</name>
</gene>
<dbReference type="AlphaFoldDB" id="A0A0F9SF30"/>
<accession>A0A0F9SF30</accession>
<proteinExistence type="predicted"/>
<comment type="caution">
    <text evidence="1">The sequence shown here is derived from an EMBL/GenBank/DDBJ whole genome shotgun (WGS) entry which is preliminary data.</text>
</comment>